<dbReference type="InterPro" id="IPR052144">
    <property type="entry name" value="piRNA_biogenesis_EXD1"/>
</dbReference>
<dbReference type="InterPro" id="IPR012337">
    <property type="entry name" value="RNaseH-like_sf"/>
</dbReference>
<dbReference type="PANTHER" id="PTHR46628">
    <property type="entry name" value="PIRNA BIOGENESIS PROTEIN EXD1"/>
    <property type="match status" value="1"/>
</dbReference>
<evidence type="ECO:0008006" key="4">
    <source>
        <dbReference type="Google" id="ProtNLM"/>
    </source>
</evidence>
<organism evidence="1">
    <name type="scientific">Anopheles sinensis</name>
    <name type="common">Mosquito</name>
    <dbReference type="NCBI Taxonomy" id="74873"/>
    <lineage>
        <taxon>Eukaryota</taxon>
        <taxon>Metazoa</taxon>
        <taxon>Ecdysozoa</taxon>
        <taxon>Arthropoda</taxon>
        <taxon>Hexapoda</taxon>
        <taxon>Insecta</taxon>
        <taxon>Pterygota</taxon>
        <taxon>Neoptera</taxon>
        <taxon>Endopterygota</taxon>
        <taxon>Diptera</taxon>
        <taxon>Nematocera</taxon>
        <taxon>Culicoidea</taxon>
        <taxon>Culicidae</taxon>
        <taxon>Anophelinae</taxon>
        <taxon>Anopheles</taxon>
    </lineage>
</organism>
<dbReference type="EMBL" id="ATLV01025076">
    <property type="status" value="NOT_ANNOTATED_CDS"/>
    <property type="molecule type" value="Genomic_DNA"/>
</dbReference>
<accession>A0A084WPH1</accession>
<dbReference type="GO" id="GO:1990923">
    <property type="term" value="C:PET complex"/>
    <property type="evidence" value="ECO:0007669"/>
    <property type="project" value="TreeGrafter"/>
</dbReference>
<dbReference type="PANTHER" id="PTHR46628:SF1">
    <property type="entry name" value="PIRNA BIOGENESIS PROTEIN EXD1"/>
    <property type="match status" value="1"/>
</dbReference>
<dbReference type="GO" id="GO:0034587">
    <property type="term" value="P:piRNA processing"/>
    <property type="evidence" value="ECO:0007669"/>
    <property type="project" value="TreeGrafter"/>
</dbReference>
<evidence type="ECO:0000313" key="3">
    <source>
        <dbReference type="Proteomes" id="UP000030765"/>
    </source>
</evidence>
<dbReference type="Gene3D" id="3.30.420.10">
    <property type="entry name" value="Ribonuclease H-like superfamily/Ribonuclease H"/>
    <property type="match status" value="1"/>
</dbReference>
<dbReference type="VEuPathDB" id="VectorBase:ASIC020433"/>
<evidence type="ECO:0000313" key="1">
    <source>
        <dbReference type="EMBL" id="KFB52115.1"/>
    </source>
</evidence>
<dbReference type="SUPFAM" id="SSF53098">
    <property type="entry name" value="Ribonuclease H-like"/>
    <property type="match status" value="1"/>
</dbReference>
<dbReference type="GO" id="GO:0003676">
    <property type="term" value="F:nucleic acid binding"/>
    <property type="evidence" value="ECO:0007669"/>
    <property type="project" value="InterPro"/>
</dbReference>
<dbReference type="InterPro" id="IPR036397">
    <property type="entry name" value="RNaseH_sf"/>
</dbReference>
<dbReference type="VEuPathDB" id="VectorBase:ASIS004052"/>
<evidence type="ECO:0000313" key="2">
    <source>
        <dbReference type="EnsemblMetazoa" id="ASIC020433-PA"/>
    </source>
</evidence>
<name>A0A084WPH1_ANOSI</name>
<dbReference type="STRING" id="74873.A0A084WPH1"/>
<reference evidence="1 3" key="1">
    <citation type="journal article" date="2014" name="BMC Genomics">
        <title>Genome sequence of Anopheles sinensis provides insight into genetics basis of mosquito competence for malaria parasites.</title>
        <authorList>
            <person name="Zhou D."/>
            <person name="Zhang D."/>
            <person name="Ding G."/>
            <person name="Shi L."/>
            <person name="Hou Q."/>
            <person name="Ye Y."/>
            <person name="Xu Y."/>
            <person name="Zhou H."/>
            <person name="Xiong C."/>
            <person name="Li S."/>
            <person name="Yu J."/>
            <person name="Hong S."/>
            <person name="Yu X."/>
            <person name="Zou P."/>
            <person name="Chen C."/>
            <person name="Chang X."/>
            <person name="Wang W."/>
            <person name="Lv Y."/>
            <person name="Sun Y."/>
            <person name="Ma L."/>
            <person name="Shen B."/>
            <person name="Zhu C."/>
        </authorList>
    </citation>
    <scope>NUCLEOTIDE SEQUENCE [LARGE SCALE GENOMIC DNA]</scope>
</reference>
<dbReference type="EMBL" id="KE525369">
    <property type="protein sequence ID" value="KFB52115.1"/>
    <property type="molecule type" value="Genomic_DNA"/>
</dbReference>
<gene>
    <name evidence="1" type="ORF">ZHAS_00020433</name>
</gene>
<reference evidence="2" key="2">
    <citation type="submission" date="2020-05" db="UniProtKB">
        <authorList>
            <consortium name="EnsemblMetazoa"/>
        </authorList>
    </citation>
    <scope>IDENTIFICATION</scope>
</reference>
<sequence length="268" mass="30937">MVSVDLVGQKVLVTIDNCVRVGDLTHADEQLGVMRLENIREINTNLELNQEFYYASEIQGVKVVDGIVDAALTKIKNHVFINQTDAIYHEAIKYIRLQSEFGVHMECIEFGRHSESPSLLSIVTARCIFIFDILWIRIPKDLAELLSSDYYRRVVHDSRLIKDVLLYRYRITLGKCFDTLVAHVATEKKTEQNVDYKLASIDISVQDCVTKYLKLPEKFYREDAVLAFRMLEEKDLLEAAKNVAFLVDLKNHFLSEILLKDVFKRCSV</sequence>
<keyword evidence="3" id="KW-1185">Reference proteome</keyword>
<dbReference type="OMA" id="FGRIRED"/>
<dbReference type="Proteomes" id="UP000030765">
    <property type="component" value="Unassembled WGS sequence"/>
</dbReference>
<dbReference type="OrthoDB" id="26838at2759"/>
<dbReference type="AlphaFoldDB" id="A0A084WPH1"/>
<proteinExistence type="predicted"/>
<protein>
    <recommendedName>
        <fullName evidence="4">3'-5' exonuclease domain-containing protein</fullName>
    </recommendedName>
</protein>
<dbReference type="EnsemblMetazoa" id="ASIC020433-RA">
    <property type="protein sequence ID" value="ASIC020433-PA"/>
    <property type="gene ID" value="ASIC020433"/>
</dbReference>